<protein>
    <submittedName>
        <fullName evidence="1">Uncharacterized protein</fullName>
    </submittedName>
</protein>
<sequence>MQPSLAVSTRTYPTQLVPFEVCKNNPINECEELDFDPVVGYERIIRSRELIPYHRSSRSEGNYGLPNESCDLVIKHLADPLQLNF</sequence>
<proteinExistence type="predicted"/>
<evidence type="ECO:0000313" key="1">
    <source>
        <dbReference type="EMBL" id="GBM04058.1"/>
    </source>
</evidence>
<comment type="caution">
    <text evidence="1">The sequence shown here is derived from an EMBL/GenBank/DDBJ whole genome shotgun (WGS) entry which is preliminary data.</text>
</comment>
<dbReference type="Proteomes" id="UP000499080">
    <property type="component" value="Unassembled WGS sequence"/>
</dbReference>
<name>A0A4Y2CJZ9_ARAVE</name>
<gene>
    <name evidence="1" type="ORF">AVEN_247932_1</name>
</gene>
<organism evidence="1 2">
    <name type="scientific">Araneus ventricosus</name>
    <name type="common">Orbweaver spider</name>
    <name type="synonym">Epeira ventricosa</name>
    <dbReference type="NCBI Taxonomy" id="182803"/>
    <lineage>
        <taxon>Eukaryota</taxon>
        <taxon>Metazoa</taxon>
        <taxon>Ecdysozoa</taxon>
        <taxon>Arthropoda</taxon>
        <taxon>Chelicerata</taxon>
        <taxon>Arachnida</taxon>
        <taxon>Araneae</taxon>
        <taxon>Araneomorphae</taxon>
        <taxon>Entelegynae</taxon>
        <taxon>Araneoidea</taxon>
        <taxon>Araneidae</taxon>
        <taxon>Araneus</taxon>
    </lineage>
</organism>
<accession>A0A4Y2CJZ9</accession>
<reference evidence="1 2" key="1">
    <citation type="journal article" date="2019" name="Sci. Rep.">
        <title>Orb-weaving spider Araneus ventricosus genome elucidates the spidroin gene catalogue.</title>
        <authorList>
            <person name="Kono N."/>
            <person name="Nakamura H."/>
            <person name="Ohtoshi R."/>
            <person name="Moran D.A.P."/>
            <person name="Shinohara A."/>
            <person name="Yoshida Y."/>
            <person name="Fujiwara M."/>
            <person name="Mori M."/>
            <person name="Tomita M."/>
            <person name="Arakawa K."/>
        </authorList>
    </citation>
    <scope>NUCLEOTIDE SEQUENCE [LARGE SCALE GENOMIC DNA]</scope>
</reference>
<dbReference type="AlphaFoldDB" id="A0A4Y2CJZ9"/>
<dbReference type="EMBL" id="BGPR01000198">
    <property type="protein sequence ID" value="GBM04058.1"/>
    <property type="molecule type" value="Genomic_DNA"/>
</dbReference>
<evidence type="ECO:0000313" key="2">
    <source>
        <dbReference type="Proteomes" id="UP000499080"/>
    </source>
</evidence>
<keyword evidence="2" id="KW-1185">Reference proteome</keyword>